<comment type="similarity">
    <text evidence="2">Belongs to the bacterial solute-binding protein 1 family.</text>
</comment>
<dbReference type="PROSITE" id="PS51318">
    <property type="entry name" value="TAT"/>
    <property type="match status" value="1"/>
</dbReference>
<gene>
    <name evidence="5" type="ORF">QO011_005760</name>
</gene>
<keyword evidence="5" id="KW-0762">Sugar transport</keyword>
<sequence length="432" mass="45510">MDQHHQPRRAGISRRRFLAGASAAAGAAALGGAFPCPALAQAKAINVLTLGEGIFGQPFVDLAPDFTAATGIKVNPITMGYNEAIQKQAAAFAAKSSAYDVVQIDSIYIKGYAKAGHLQALDSLIPKAELADYFSDIPMTFKDMYESEGQTYGLATIGNCQRFVYNEAHLKAVGLGAPQTWDELLAAAQKVVDPAANRFGFVAGTERLAKAFSVWLPIFWANGGALFDDKLHPVFADETGIDALAFLLALVKTMPTGGAAYTEADETKAMATGLGTLNPVAWIPDAILTADAATKPQLASGVSPKGSAVRAPVMGGLGLTVSKYAADAAAAAQYVAWFNSRDVQTARIVPHGGQPCRNSAWTANASAKPWFPAVAESLKVAKVRPQLPEWGEIDNTVGVQLSRAFAGEISPKDALESAQRSVDGIMRDAGYY</sequence>
<protein>
    <submittedName>
        <fullName evidence="5">Multiple sugar transport system substrate-binding protein</fullName>
    </submittedName>
</protein>
<dbReference type="NCBIfam" id="TIGR01409">
    <property type="entry name" value="TAT_signal_seq"/>
    <property type="match status" value="1"/>
</dbReference>
<evidence type="ECO:0000256" key="4">
    <source>
        <dbReference type="SAM" id="SignalP"/>
    </source>
</evidence>
<dbReference type="EMBL" id="JAUSVX010000013">
    <property type="protein sequence ID" value="MDQ0472730.1"/>
    <property type="molecule type" value="Genomic_DNA"/>
</dbReference>
<keyword evidence="4" id="KW-0732">Signal</keyword>
<keyword evidence="5" id="KW-0813">Transport</keyword>
<dbReference type="PANTHER" id="PTHR43649">
    <property type="entry name" value="ARABINOSE-BINDING PROTEIN-RELATED"/>
    <property type="match status" value="1"/>
</dbReference>
<dbReference type="SUPFAM" id="SSF53850">
    <property type="entry name" value="Periplasmic binding protein-like II"/>
    <property type="match status" value="1"/>
</dbReference>
<dbReference type="InterPro" id="IPR006311">
    <property type="entry name" value="TAT_signal"/>
</dbReference>
<dbReference type="InterPro" id="IPR019546">
    <property type="entry name" value="TAT_signal_bac_arc"/>
</dbReference>
<feature type="chain" id="PRO_5045645522" evidence="4">
    <location>
        <begin position="41"/>
        <end position="432"/>
    </location>
</feature>
<comment type="subcellular location">
    <subcellularLocation>
        <location evidence="1">Periplasm</location>
    </subcellularLocation>
</comment>
<proteinExistence type="inferred from homology"/>
<name>A0ABU0JEM4_9HYPH</name>
<comment type="caution">
    <text evidence="5">The sequence shown here is derived from an EMBL/GenBank/DDBJ whole genome shotgun (WGS) entry which is preliminary data.</text>
</comment>
<evidence type="ECO:0000256" key="3">
    <source>
        <dbReference type="ARBA" id="ARBA00022764"/>
    </source>
</evidence>
<evidence type="ECO:0000313" key="6">
    <source>
        <dbReference type="Proteomes" id="UP001242480"/>
    </source>
</evidence>
<keyword evidence="6" id="KW-1185">Reference proteome</keyword>
<evidence type="ECO:0000256" key="1">
    <source>
        <dbReference type="ARBA" id="ARBA00004418"/>
    </source>
</evidence>
<dbReference type="InterPro" id="IPR050490">
    <property type="entry name" value="Bact_solute-bd_prot1"/>
</dbReference>
<dbReference type="RefSeq" id="WP_307279965.1">
    <property type="nucleotide sequence ID" value="NZ_JAUSVX010000013.1"/>
</dbReference>
<evidence type="ECO:0000313" key="5">
    <source>
        <dbReference type="EMBL" id="MDQ0472730.1"/>
    </source>
</evidence>
<accession>A0ABU0JEM4</accession>
<evidence type="ECO:0000256" key="2">
    <source>
        <dbReference type="ARBA" id="ARBA00008520"/>
    </source>
</evidence>
<dbReference type="Pfam" id="PF01547">
    <property type="entry name" value="SBP_bac_1"/>
    <property type="match status" value="1"/>
</dbReference>
<dbReference type="InterPro" id="IPR006059">
    <property type="entry name" value="SBP"/>
</dbReference>
<dbReference type="PANTHER" id="PTHR43649:SF12">
    <property type="entry name" value="DIACETYLCHITOBIOSE BINDING PROTEIN DASA"/>
    <property type="match status" value="1"/>
</dbReference>
<dbReference type="Gene3D" id="3.40.190.10">
    <property type="entry name" value="Periplasmic binding protein-like II"/>
    <property type="match status" value="2"/>
</dbReference>
<reference evidence="5 6" key="1">
    <citation type="submission" date="2023-07" db="EMBL/GenBank/DDBJ databases">
        <title>Genomic Encyclopedia of Type Strains, Phase IV (KMG-IV): sequencing the most valuable type-strain genomes for metagenomic binning, comparative biology and taxonomic classification.</title>
        <authorList>
            <person name="Goeker M."/>
        </authorList>
    </citation>
    <scope>NUCLEOTIDE SEQUENCE [LARGE SCALE GENOMIC DNA]</scope>
    <source>
        <strain evidence="5 6">DSM 19619</strain>
    </source>
</reference>
<keyword evidence="3" id="KW-0574">Periplasm</keyword>
<dbReference type="Proteomes" id="UP001242480">
    <property type="component" value="Unassembled WGS sequence"/>
</dbReference>
<feature type="signal peptide" evidence="4">
    <location>
        <begin position="1"/>
        <end position="40"/>
    </location>
</feature>
<organism evidence="5 6">
    <name type="scientific">Labrys wisconsinensis</name>
    <dbReference type="NCBI Taxonomy" id="425677"/>
    <lineage>
        <taxon>Bacteria</taxon>
        <taxon>Pseudomonadati</taxon>
        <taxon>Pseudomonadota</taxon>
        <taxon>Alphaproteobacteria</taxon>
        <taxon>Hyphomicrobiales</taxon>
        <taxon>Xanthobacteraceae</taxon>
        <taxon>Labrys</taxon>
    </lineage>
</organism>